<dbReference type="InterPro" id="IPR036237">
    <property type="entry name" value="Xyl_isomerase-like_sf"/>
</dbReference>
<accession>A0A0K8PV60</accession>
<gene>
    <name evidence="2" type="ORF">SAZU_6703</name>
</gene>
<evidence type="ECO:0000313" key="3">
    <source>
        <dbReference type="Proteomes" id="UP000053859"/>
    </source>
</evidence>
<dbReference type="AlphaFoldDB" id="A0A0K8PV60"/>
<dbReference type="RefSeq" id="WP_059422614.1">
    <property type="nucleotide sequence ID" value="NZ_DF968389.1"/>
</dbReference>
<keyword evidence="3" id="KW-1185">Reference proteome</keyword>
<dbReference type="Pfam" id="PF01261">
    <property type="entry name" value="AP_endonuc_2"/>
    <property type="match status" value="1"/>
</dbReference>
<proteinExistence type="predicted"/>
<dbReference type="SUPFAM" id="SSF51658">
    <property type="entry name" value="Xylose isomerase-like"/>
    <property type="match status" value="1"/>
</dbReference>
<feature type="domain" description="Xylose isomerase-like TIM barrel" evidence="1">
    <location>
        <begin position="35"/>
        <end position="274"/>
    </location>
</feature>
<dbReference type="Proteomes" id="UP000053859">
    <property type="component" value="Unassembled WGS sequence"/>
</dbReference>
<dbReference type="OrthoDB" id="9780241at2"/>
<sequence length="291" mass="32430">MTLTDSTTPPFAFPYGVNQFTTMPWSFEEDLTHYAGLGVEAIELCETKLHDDHDRAKAQLASVAETGLPISSVQPVVRTVFPSETQPDPTTRRDRLARFRRSVELIAPFAPGAAFVTNTGPAPDGNLHEAIRQTVIHHRELADVAADHGVRIALEPLNPVLLNAETAIWTYRQALDIVQEVDRENVGVCLDLWNLWQDPDLVPRLADAPDRLFLLQVSDWRTPRSRMDRRSVGTGAIPVGRLLHAAYSVGYRGPCVLEIFSDNVPDSLYETDLDDLLRTNRTALESAWRSG</sequence>
<organism evidence="2 3">
    <name type="scientific">Streptomyces azureus</name>
    <dbReference type="NCBI Taxonomy" id="146537"/>
    <lineage>
        <taxon>Bacteria</taxon>
        <taxon>Bacillati</taxon>
        <taxon>Actinomycetota</taxon>
        <taxon>Actinomycetes</taxon>
        <taxon>Kitasatosporales</taxon>
        <taxon>Streptomycetaceae</taxon>
        <taxon>Streptomyces</taxon>
    </lineage>
</organism>
<dbReference type="InterPro" id="IPR013022">
    <property type="entry name" value="Xyl_isomerase-like_TIM-brl"/>
</dbReference>
<evidence type="ECO:0000259" key="1">
    <source>
        <dbReference type="Pfam" id="PF01261"/>
    </source>
</evidence>
<reference evidence="2" key="1">
    <citation type="journal article" date="2015" name="Genome Announc.">
        <title>Draft Genome Sequence of Thiostrepton-Producing Streptomyces azureus ATCC 14921.</title>
        <authorList>
            <person name="Sakihara K."/>
            <person name="Maeda J."/>
            <person name="Tashiro K."/>
            <person name="Fujino Y."/>
            <person name="Kuhara S."/>
            <person name="Ohshima T."/>
            <person name="Ogata S."/>
            <person name="Doi K."/>
        </authorList>
    </citation>
    <scope>NUCLEOTIDE SEQUENCE [LARGE SCALE GENOMIC DNA]</scope>
    <source>
        <strain evidence="2">ATCC14921</strain>
    </source>
</reference>
<dbReference type="InterPro" id="IPR050312">
    <property type="entry name" value="IolE/XylAMocC-like"/>
</dbReference>
<evidence type="ECO:0000313" key="2">
    <source>
        <dbReference type="EMBL" id="GAP51830.1"/>
    </source>
</evidence>
<protein>
    <recommendedName>
        <fullName evidence="1">Xylose isomerase-like TIM barrel domain-containing protein</fullName>
    </recommendedName>
</protein>
<dbReference type="Gene3D" id="3.20.20.150">
    <property type="entry name" value="Divalent-metal-dependent TIM barrel enzymes"/>
    <property type="match status" value="1"/>
</dbReference>
<dbReference type="PATRIC" id="fig|146537.3.peg.7048"/>
<name>A0A0K8PV60_STRAJ</name>
<dbReference type="EMBL" id="DF968389">
    <property type="protein sequence ID" value="GAP51830.1"/>
    <property type="molecule type" value="Genomic_DNA"/>
</dbReference>
<dbReference type="PANTHER" id="PTHR12110">
    <property type="entry name" value="HYDROXYPYRUVATE ISOMERASE"/>
    <property type="match status" value="1"/>
</dbReference>